<dbReference type="RefSeq" id="WP_057000286.1">
    <property type="nucleotide sequence ID" value="NZ_CBCPHT010000002.1"/>
</dbReference>
<dbReference type="PANTHER" id="PTHR12558">
    <property type="entry name" value="CELL DIVISION CYCLE 16,23,27"/>
    <property type="match status" value="1"/>
</dbReference>
<feature type="repeat" description="TPR" evidence="1">
    <location>
        <begin position="137"/>
        <end position="170"/>
    </location>
</feature>
<accession>A0AAW9JTR7</accession>
<dbReference type="PROSITE" id="PS50005">
    <property type="entry name" value="TPR"/>
    <property type="match status" value="1"/>
</dbReference>
<proteinExistence type="predicted"/>
<comment type="caution">
    <text evidence="2">The sequence shown here is derived from an EMBL/GenBank/DDBJ whole genome shotgun (WGS) entry which is preliminary data.</text>
</comment>
<keyword evidence="1" id="KW-0802">TPR repeat</keyword>
<reference evidence="2" key="1">
    <citation type="submission" date="2023-08" db="EMBL/GenBank/DDBJ databases">
        <title>Genomic characterization of piscicolin 126 produced by Carnobacterium maltaromaticum CM22 strain isolated from salmon (Salmo salar).</title>
        <authorList>
            <person name="Gonzalez-Gragera E."/>
            <person name="Garcia-Lopez J.D."/>
            <person name="Teso-Perez C."/>
            <person name="Gimenez-Hernandez I."/>
            <person name="Peralta-Sanchez J.M."/>
            <person name="Valdivia E."/>
            <person name="Montalban-Lopez M."/>
            <person name="Martin-Platero A.M."/>
            <person name="Banos A."/>
            <person name="Martinez-Bueno M."/>
        </authorList>
    </citation>
    <scope>NUCLEOTIDE SEQUENCE</scope>
    <source>
        <strain evidence="2">CM22</strain>
    </source>
</reference>
<dbReference type="SMART" id="SM00028">
    <property type="entry name" value="TPR"/>
    <property type="match status" value="5"/>
</dbReference>
<dbReference type="Proteomes" id="UP001290462">
    <property type="component" value="Unassembled WGS sequence"/>
</dbReference>
<dbReference type="InterPro" id="IPR019734">
    <property type="entry name" value="TPR_rpt"/>
</dbReference>
<evidence type="ECO:0000313" key="3">
    <source>
        <dbReference type="Proteomes" id="UP001290462"/>
    </source>
</evidence>
<evidence type="ECO:0000256" key="1">
    <source>
        <dbReference type="PROSITE-ProRule" id="PRU00339"/>
    </source>
</evidence>
<sequence length="225" mass="26080">MDENLKAFELWDKGEYSEAIQVLFNQIEENPENMASYYNLANMLLVAKKEEDAKAVLLVANEKSPNHPEILYAFGTYYYQIEDYPQGIHAFLAVFQQDTYLKKDSLVMIAQCYIALGNPQKALVYLLTAEEIDGTDSDVLIVMGNTFMQIKDFKQAQEYFKKVTEVTPKNAEAWFKRGLTSLVLNEEKKLVESYFNQSMELDPVFYQKNRQQLAEIQAFIQKNED</sequence>
<name>A0AAW9JTR7_CARML</name>
<dbReference type="Gene3D" id="1.25.40.10">
    <property type="entry name" value="Tetratricopeptide repeat domain"/>
    <property type="match status" value="2"/>
</dbReference>
<dbReference type="GO" id="GO:0051301">
    <property type="term" value="P:cell division"/>
    <property type="evidence" value="ECO:0007669"/>
    <property type="project" value="TreeGrafter"/>
</dbReference>
<organism evidence="2 3">
    <name type="scientific">Carnobacterium maltaromaticum</name>
    <name type="common">Carnobacterium piscicola</name>
    <dbReference type="NCBI Taxonomy" id="2751"/>
    <lineage>
        <taxon>Bacteria</taxon>
        <taxon>Bacillati</taxon>
        <taxon>Bacillota</taxon>
        <taxon>Bacilli</taxon>
        <taxon>Lactobacillales</taxon>
        <taxon>Carnobacteriaceae</taxon>
        <taxon>Carnobacterium</taxon>
    </lineage>
</organism>
<dbReference type="SUPFAM" id="SSF48452">
    <property type="entry name" value="TPR-like"/>
    <property type="match status" value="1"/>
</dbReference>
<dbReference type="Pfam" id="PF14559">
    <property type="entry name" value="TPR_19"/>
    <property type="match status" value="2"/>
</dbReference>
<dbReference type="InterPro" id="IPR011990">
    <property type="entry name" value="TPR-like_helical_dom_sf"/>
</dbReference>
<dbReference type="AlphaFoldDB" id="A0AAW9JTR7"/>
<evidence type="ECO:0000313" key="2">
    <source>
        <dbReference type="EMBL" id="MDZ5760235.1"/>
    </source>
</evidence>
<gene>
    <name evidence="2" type="ORF">RAK27_16475</name>
</gene>
<dbReference type="EMBL" id="JAVBVO010000005">
    <property type="protein sequence ID" value="MDZ5760235.1"/>
    <property type="molecule type" value="Genomic_DNA"/>
</dbReference>
<protein>
    <submittedName>
        <fullName evidence="2">Tetratricopeptide repeat protein</fullName>
    </submittedName>
</protein>
<dbReference type="PANTHER" id="PTHR12558:SF44">
    <property type="entry name" value="TETRATRICOPEPTIDE REPEAT-CONTAINING PROTEIN"/>
    <property type="match status" value="1"/>
</dbReference>